<protein>
    <submittedName>
        <fullName evidence="2">Uncharacterized protein</fullName>
    </submittedName>
</protein>
<comment type="caution">
    <text evidence="2">The sequence shown here is derived from an EMBL/GenBank/DDBJ whole genome shotgun (WGS) entry which is preliminary data.</text>
</comment>
<dbReference type="Proteomes" id="UP000822688">
    <property type="component" value="Chromosome V"/>
</dbReference>
<evidence type="ECO:0000313" key="3">
    <source>
        <dbReference type="Proteomes" id="UP000822688"/>
    </source>
</evidence>
<dbReference type="AlphaFoldDB" id="A0A8T0HLF2"/>
<dbReference type="EMBL" id="CM026426">
    <property type="protein sequence ID" value="KAG0571637.1"/>
    <property type="molecule type" value="Genomic_DNA"/>
</dbReference>
<keyword evidence="3" id="KW-1185">Reference proteome</keyword>
<organism evidence="2 3">
    <name type="scientific">Ceratodon purpureus</name>
    <name type="common">Fire moss</name>
    <name type="synonym">Dicranum purpureum</name>
    <dbReference type="NCBI Taxonomy" id="3225"/>
    <lineage>
        <taxon>Eukaryota</taxon>
        <taxon>Viridiplantae</taxon>
        <taxon>Streptophyta</taxon>
        <taxon>Embryophyta</taxon>
        <taxon>Bryophyta</taxon>
        <taxon>Bryophytina</taxon>
        <taxon>Bryopsida</taxon>
        <taxon>Dicranidae</taxon>
        <taxon>Pseudoditrichales</taxon>
        <taxon>Ditrichaceae</taxon>
        <taxon>Ceratodon</taxon>
    </lineage>
</organism>
<gene>
    <name evidence="2" type="ORF">KC19_VG029400</name>
</gene>
<reference evidence="2" key="1">
    <citation type="submission" date="2020-06" db="EMBL/GenBank/DDBJ databases">
        <title>WGS assembly of Ceratodon purpureus strain R40.</title>
        <authorList>
            <person name="Carey S.B."/>
            <person name="Jenkins J."/>
            <person name="Shu S."/>
            <person name="Lovell J.T."/>
            <person name="Sreedasyam A."/>
            <person name="Maumus F."/>
            <person name="Tiley G.P."/>
            <person name="Fernandez-Pozo N."/>
            <person name="Barry K."/>
            <person name="Chen C."/>
            <person name="Wang M."/>
            <person name="Lipzen A."/>
            <person name="Daum C."/>
            <person name="Saski C.A."/>
            <person name="Payton A.C."/>
            <person name="Mcbreen J.C."/>
            <person name="Conrad R.E."/>
            <person name="Kollar L.M."/>
            <person name="Olsson S."/>
            <person name="Huttunen S."/>
            <person name="Landis J.B."/>
            <person name="Wickett N.J."/>
            <person name="Johnson M.G."/>
            <person name="Rensing S.A."/>
            <person name="Grimwood J."/>
            <person name="Schmutz J."/>
            <person name="Mcdaniel S.F."/>
        </authorList>
    </citation>
    <scope>NUCLEOTIDE SEQUENCE</scope>
    <source>
        <strain evidence="2">R40</strain>
    </source>
</reference>
<name>A0A8T0HLF2_CERPU</name>
<evidence type="ECO:0000313" key="2">
    <source>
        <dbReference type="EMBL" id="KAG0571637.1"/>
    </source>
</evidence>
<feature type="region of interest" description="Disordered" evidence="1">
    <location>
        <begin position="1"/>
        <end position="42"/>
    </location>
</feature>
<accession>A0A8T0HLF2</accession>
<proteinExistence type="predicted"/>
<evidence type="ECO:0000256" key="1">
    <source>
        <dbReference type="SAM" id="MobiDB-lite"/>
    </source>
</evidence>
<sequence length="88" mass="9724">MESATTPLRARRRLAALSPVQASSTETKTLYDEEEVGSTDHDFQKEMQTRASLADQSDDTPIGTSYPVKDQEEVALSLVAMMISEIFV</sequence>